<dbReference type="EMBL" id="CDGJ01000032">
    <property type="protein sequence ID" value="CEJ06583.1"/>
    <property type="molecule type" value="Genomic_DNA"/>
</dbReference>
<dbReference type="Proteomes" id="UP001071230">
    <property type="component" value="Unassembled WGS sequence"/>
</dbReference>
<evidence type="ECO:0000313" key="2">
    <source>
        <dbReference type="EMBL" id="CEJ06583.1"/>
    </source>
</evidence>
<keyword evidence="3" id="KW-1185">Reference proteome</keyword>
<protein>
    <submittedName>
        <fullName evidence="1">Uncharacterized protein</fullName>
    </submittedName>
</protein>
<accession>A0A8S0W780</accession>
<name>A0A8S0W780_9FIRM</name>
<dbReference type="EMBL" id="LR746496">
    <property type="protein sequence ID" value="CAA7600449.1"/>
    <property type="molecule type" value="Genomic_DNA"/>
</dbReference>
<gene>
    <name evidence="2" type="ORF">DEACI_1032</name>
    <name evidence="1" type="ORF">DEACI_1102</name>
</gene>
<dbReference type="Proteomes" id="UP000836597">
    <property type="component" value="Chromosome"/>
</dbReference>
<reference evidence="1" key="2">
    <citation type="submission" date="2020-01" db="EMBL/GenBank/DDBJ databases">
        <authorList>
            <person name="Hornung B."/>
        </authorList>
    </citation>
    <scope>NUCLEOTIDE SEQUENCE</scope>
    <source>
        <strain evidence="1">PacBioINE</strain>
    </source>
</reference>
<sequence length="122" mass="12677">MSERSILAYFKTPHQAERAADQLKSLGITDVRVDRFSAFPGGSADELMNPLTGNINSQAEMTLGTITSHEAGVLASADVGASGMSDGGADTSSGRNIVLAAVLDEDLFEQARDLVHGQGGLV</sequence>
<reference evidence="2" key="1">
    <citation type="submission" date="2014-11" db="EMBL/GenBank/DDBJ databases">
        <authorList>
            <person name="Hornung B.V."/>
        </authorList>
    </citation>
    <scope>NUCLEOTIDE SEQUENCE</scope>
    <source>
        <strain evidence="2">INE</strain>
    </source>
</reference>
<dbReference type="KEGG" id="aacx:DEACI_1102"/>
<dbReference type="AlphaFoldDB" id="A0A8S0W780"/>
<organism evidence="1">
    <name type="scientific">Acididesulfobacillus acetoxydans</name>
    <dbReference type="NCBI Taxonomy" id="1561005"/>
    <lineage>
        <taxon>Bacteria</taxon>
        <taxon>Bacillati</taxon>
        <taxon>Bacillota</taxon>
        <taxon>Clostridia</taxon>
        <taxon>Eubacteriales</taxon>
        <taxon>Peptococcaceae</taxon>
        <taxon>Acididesulfobacillus</taxon>
    </lineage>
</organism>
<dbReference type="RefSeq" id="WP_240984124.1">
    <property type="nucleotide sequence ID" value="NZ_CDGJ01000032.1"/>
</dbReference>
<evidence type="ECO:0000313" key="1">
    <source>
        <dbReference type="EMBL" id="CAA7600449.1"/>
    </source>
</evidence>
<proteinExistence type="predicted"/>
<evidence type="ECO:0000313" key="3">
    <source>
        <dbReference type="Proteomes" id="UP001071230"/>
    </source>
</evidence>